<dbReference type="InterPro" id="IPR015943">
    <property type="entry name" value="WD40/YVTN_repeat-like_dom_sf"/>
</dbReference>
<accession>A0A844D9Q4</accession>
<keyword evidence="2" id="KW-1185">Reference proteome</keyword>
<evidence type="ECO:0008006" key="3">
    <source>
        <dbReference type="Google" id="ProtNLM"/>
    </source>
</evidence>
<dbReference type="SUPFAM" id="SSF82171">
    <property type="entry name" value="DPP6 N-terminal domain-like"/>
    <property type="match status" value="1"/>
</dbReference>
<organism evidence="1 2">
    <name type="scientific">Duganella aquatilis</name>
    <dbReference type="NCBI Taxonomy" id="2666082"/>
    <lineage>
        <taxon>Bacteria</taxon>
        <taxon>Pseudomonadati</taxon>
        <taxon>Pseudomonadota</taxon>
        <taxon>Betaproteobacteria</taxon>
        <taxon>Burkholderiales</taxon>
        <taxon>Oxalobacteraceae</taxon>
        <taxon>Telluria group</taxon>
        <taxon>Duganella</taxon>
    </lineage>
</organism>
<name>A0A844D9Q4_9BURK</name>
<dbReference type="Pfam" id="PF07676">
    <property type="entry name" value="PD40"/>
    <property type="match status" value="1"/>
</dbReference>
<proteinExistence type="predicted"/>
<comment type="caution">
    <text evidence="1">The sequence shown here is derived from an EMBL/GenBank/DDBJ whole genome shotgun (WGS) entry which is preliminary data.</text>
</comment>
<evidence type="ECO:0000313" key="1">
    <source>
        <dbReference type="EMBL" id="MRW86885.1"/>
    </source>
</evidence>
<protein>
    <recommendedName>
        <fullName evidence="3">BACON domain-containing protein</fullName>
    </recommendedName>
</protein>
<dbReference type="Gene3D" id="2.130.10.10">
    <property type="entry name" value="YVTN repeat-like/Quinoprotein amine dehydrogenase"/>
    <property type="match status" value="1"/>
</dbReference>
<sequence>MRQIKKLPTQGRSGRLAGYQHAMHDTGLMHLYIDLQSWDKIAFLRISKGNILLVYKINPMRYLAVIGLSSLLVACGGGGSGASGGSGSGPDPAPGFSVSIDRTQLRFSGDEGSVIPSQFIMGTGSGNNVPTTAYFGGEDMGTAIDHVEARISGTQAQFFVYPKMQLAAGEYTGTLKLSMCADRQCSEHFKGSPVNVAYTVSVGKGLKVTPGSVDLSSLTGASASVPVAVQLPGGVSSFSAATSAAWLQVANITSSGMTIIAGAKGPGLYNGLVTVSAGSRTVTVPVTYRVTADPSSVSSITPDRASLDFSAPTGYASSGQQLKVTLPNWAQGLSTSVQYRTGDAGWLVVTPGAGGAVSVVASAANLRPGAYRADLVLSGGTELAPVSVPVTLNVLAADWSVTGTSTLTVDAASTTSTMGGQISIDVPNLPVQGWQASSNATWLQLSRSSGSLRTDKLGVSVNVAQMLKLANFHTYTADITLSLASGKTAGTKFTVTLDKRLPELSYISPHTRLSGEAGNYIVRGRGFDAITNLNQVLQVKGATPAQIVRVNDTQFELSLPAAQGDATVALSNTLGASSGSVTLKTVSQPAFTYAAVAAQGNKGGLVFDPERQALFTVNKTLGSLMRFSKSGNNWNVSSAPVSSVDEVAISPDGKSLIVTVTSGQIKLFDPATLTEQGSFKAGGVYGETLNSLPRMAVRNDGKVLFSGASGVQDDGGYMPYFDLVSRSFGNIGGAYVFGWASVSGDGSHINIVQSASYTPLPPIVSLDGRDQVAKPAPSGLGHWFESAQSLRGERFAEGTYKVWDHDFNVIGKVAIPDSTYFGRTPVFSPDGKRLYVMAYDSNGLYVGSTSKPRVYVFDSSTRMVTSTDLPLLGYFELADYPTCAVSSYECDTRALGTISPDGKTLFFLGDARLIVAPIPAVLVGRQAAAMRRLVLPASR</sequence>
<reference evidence="1 2" key="1">
    <citation type="submission" date="2019-11" db="EMBL/GenBank/DDBJ databases">
        <title>Novel species isolated from a subtropical stream in China.</title>
        <authorList>
            <person name="Lu H."/>
        </authorList>
    </citation>
    <scope>NUCLEOTIDE SEQUENCE [LARGE SCALE GENOMIC DNA]</scope>
    <source>
        <strain evidence="1 2">FT26W</strain>
    </source>
</reference>
<dbReference type="EMBL" id="WKJL01000020">
    <property type="protein sequence ID" value="MRW86885.1"/>
    <property type="molecule type" value="Genomic_DNA"/>
</dbReference>
<dbReference type="InterPro" id="IPR011659">
    <property type="entry name" value="WD40"/>
</dbReference>
<dbReference type="Proteomes" id="UP000439986">
    <property type="component" value="Unassembled WGS sequence"/>
</dbReference>
<evidence type="ECO:0000313" key="2">
    <source>
        <dbReference type="Proteomes" id="UP000439986"/>
    </source>
</evidence>
<gene>
    <name evidence="1" type="ORF">GJ698_22715</name>
</gene>
<dbReference type="AlphaFoldDB" id="A0A844D9Q4"/>